<reference evidence="1" key="1">
    <citation type="submission" date="2018-05" db="EMBL/GenBank/DDBJ databases">
        <authorList>
            <person name="Lanie J.A."/>
            <person name="Ng W.-L."/>
            <person name="Kazmierczak K.M."/>
            <person name="Andrzejewski T.M."/>
            <person name="Davidsen T.M."/>
            <person name="Wayne K.J."/>
            <person name="Tettelin H."/>
            <person name="Glass J.I."/>
            <person name="Rusch D."/>
            <person name="Podicherti R."/>
            <person name="Tsui H.-C.T."/>
            <person name="Winkler M.E."/>
        </authorList>
    </citation>
    <scope>NUCLEOTIDE SEQUENCE</scope>
</reference>
<sequence length="25" mass="3034">YAIHCNEKQAHPFLKNVRRKILQIL</sequence>
<gene>
    <name evidence="1" type="ORF">METZ01_LOCUS466476</name>
</gene>
<dbReference type="EMBL" id="UINC01196565">
    <property type="protein sequence ID" value="SVE13622.1"/>
    <property type="molecule type" value="Genomic_DNA"/>
</dbReference>
<dbReference type="AlphaFoldDB" id="A0A383B0Y3"/>
<evidence type="ECO:0000313" key="1">
    <source>
        <dbReference type="EMBL" id="SVE13622.1"/>
    </source>
</evidence>
<organism evidence="1">
    <name type="scientific">marine metagenome</name>
    <dbReference type="NCBI Taxonomy" id="408172"/>
    <lineage>
        <taxon>unclassified sequences</taxon>
        <taxon>metagenomes</taxon>
        <taxon>ecological metagenomes</taxon>
    </lineage>
</organism>
<name>A0A383B0Y3_9ZZZZ</name>
<feature type="non-terminal residue" evidence="1">
    <location>
        <position position="25"/>
    </location>
</feature>
<protein>
    <submittedName>
        <fullName evidence="1">Uncharacterized protein</fullName>
    </submittedName>
</protein>
<feature type="non-terminal residue" evidence="1">
    <location>
        <position position="1"/>
    </location>
</feature>
<proteinExistence type="predicted"/>
<accession>A0A383B0Y3</accession>